<keyword evidence="5 7" id="KW-0472">Membrane</keyword>
<dbReference type="GO" id="GO:0005886">
    <property type="term" value="C:plasma membrane"/>
    <property type="evidence" value="ECO:0007669"/>
    <property type="project" value="UniProtKB-SubCell"/>
</dbReference>
<dbReference type="RefSeq" id="WP_198884498.1">
    <property type="nucleotide sequence ID" value="NZ_JAEKJA010000032.1"/>
</dbReference>
<feature type="domain" description="Tyrosine-protein kinase G-rich" evidence="9">
    <location>
        <begin position="369"/>
        <end position="441"/>
    </location>
</feature>
<dbReference type="InterPro" id="IPR027417">
    <property type="entry name" value="P-loop_NTPase"/>
</dbReference>
<evidence type="ECO:0000256" key="7">
    <source>
        <dbReference type="SAM" id="Phobius"/>
    </source>
</evidence>
<keyword evidence="3 7" id="KW-0812">Transmembrane</keyword>
<evidence type="ECO:0008006" key="12">
    <source>
        <dbReference type="Google" id="ProtNLM"/>
    </source>
</evidence>
<evidence type="ECO:0000313" key="11">
    <source>
        <dbReference type="Proteomes" id="UP000609531"/>
    </source>
</evidence>
<evidence type="ECO:0000256" key="1">
    <source>
        <dbReference type="ARBA" id="ARBA00004651"/>
    </source>
</evidence>
<dbReference type="SUPFAM" id="SSF52540">
    <property type="entry name" value="P-loop containing nucleoside triphosphate hydrolases"/>
    <property type="match status" value="1"/>
</dbReference>
<accession>A0A934IR62</accession>
<evidence type="ECO:0000256" key="2">
    <source>
        <dbReference type="ARBA" id="ARBA00022475"/>
    </source>
</evidence>
<dbReference type="Pfam" id="PF13807">
    <property type="entry name" value="GNVR"/>
    <property type="match status" value="1"/>
</dbReference>
<evidence type="ECO:0000256" key="3">
    <source>
        <dbReference type="ARBA" id="ARBA00022692"/>
    </source>
</evidence>
<comment type="caution">
    <text evidence="10">The sequence shown here is derived from an EMBL/GenBank/DDBJ whole genome shotgun (WGS) entry which is preliminary data.</text>
</comment>
<name>A0A934IR62_9HYPH</name>
<sequence length="681" mass="72840">MSAPDATLAAVAEPRAPNPLNPILWLIEALWQYKWLIVTIMVAGVVAATLLASRLPNSYSASGLLEIDPQSEGVLRGQQSSSGYIPPETITETEVQVIQSTNVLSRVVDQLDLEYSQANPALRASAKDGPKSRASAESAIIDSLQRNLTVRPTGRSFVVEVSFEGSDPSYVADVVNAVMNAYLGVEVSQQRTFARDAITLLSNRLDELRTDLDSRERAVQDFRATSRIAEEAGTNILSEQLARLNEELVRAQASLATATAASSQRGAVADSLPEVVNSPLIQQLRAQAAVQERTVSELASLYRPSHPRLIQAKSALAALQDTIDQETQKIVSAIGTTETVEADRVAALQKDVDALRGRLNEQRNAEIELRRLEREVEASRKVYEAFLDRFNEVQGTSGLERPDGRIIASAVPPIQPSGPKRMLIVAGGGILSGGLAFALVIGLALIDSRMRTRADVTRATGLTPVAVMPPVPGRGGLLRRLGGRHRNAAFAEAITHLRAALVLGAGTHGTTVLAMTAVDTATGHAALAAALGQACAVSGDRAVIVDANVENPTLHTLLGGSNEYGLSEVVADRGDLDSTLQMDEASELMFIAAGNRSDPSLYRSEWMGRVLDLLYERFNVTILCLPPLPDLPDAQVLVSEADVTAIAVRAGLTDRSSLAELVAMLRFAGQSRRLATVLMRG</sequence>
<reference evidence="10" key="1">
    <citation type="submission" date="2020-12" db="EMBL/GenBank/DDBJ databases">
        <title>Bacterial taxonomy.</title>
        <authorList>
            <person name="Pan X."/>
        </authorList>
    </citation>
    <scope>NUCLEOTIDE SEQUENCE</scope>
    <source>
        <strain evidence="10">B2012</strain>
    </source>
</reference>
<keyword evidence="4 7" id="KW-1133">Transmembrane helix</keyword>
<feature type="domain" description="Polysaccharide chain length determinant N-terminal" evidence="8">
    <location>
        <begin position="26"/>
        <end position="111"/>
    </location>
</feature>
<dbReference type="AlphaFoldDB" id="A0A934IR62"/>
<dbReference type="Pfam" id="PF02706">
    <property type="entry name" value="Wzz"/>
    <property type="match status" value="1"/>
</dbReference>
<evidence type="ECO:0000256" key="4">
    <source>
        <dbReference type="ARBA" id="ARBA00022989"/>
    </source>
</evidence>
<evidence type="ECO:0000256" key="6">
    <source>
        <dbReference type="SAM" id="Coils"/>
    </source>
</evidence>
<proteinExistence type="predicted"/>
<dbReference type="InterPro" id="IPR050445">
    <property type="entry name" value="Bact_polysacc_biosynth/exp"/>
</dbReference>
<dbReference type="GO" id="GO:0004713">
    <property type="term" value="F:protein tyrosine kinase activity"/>
    <property type="evidence" value="ECO:0007669"/>
    <property type="project" value="TreeGrafter"/>
</dbReference>
<feature type="transmembrane region" description="Helical" evidence="7">
    <location>
        <begin position="423"/>
        <end position="446"/>
    </location>
</feature>
<evidence type="ECO:0000259" key="8">
    <source>
        <dbReference type="Pfam" id="PF02706"/>
    </source>
</evidence>
<evidence type="ECO:0000256" key="5">
    <source>
        <dbReference type="ARBA" id="ARBA00023136"/>
    </source>
</evidence>
<evidence type="ECO:0000313" key="10">
    <source>
        <dbReference type="EMBL" id="MBJ3778592.1"/>
    </source>
</evidence>
<dbReference type="InterPro" id="IPR003856">
    <property type="entry name" value="LPS_length_determ_N"/>
</dbReference>
<dbReference type="Gene3D" id="3.40.50.300">
    <property type="entry name" value="P-loop containing nucleotide triphosphate hydrolases"/>
    <property type="match status" value="1"/>
</dbReference>
<dbReference type="PANTHER" id="PTHR32309:SF13">
    <property type="entry name" value="FERRIC ENTEROBACTIN TRANSPORT PROTEIN FEPE"/>
    <property type="match status" value="1"/>
</dbReference>
<protein>
    <recommendedName>
        <fullName evidence="12">Polysaccharide chain length determinant N-terminal domain-containing protein</fullName>
    </recommendedName>
</protein>
<comment type="subcellular location">
    <subcellularLocation>
        <location evidence="1">Cell membrane</location>
        <topology evidence="1">Multi-pass membrane protein</topology>
    </subcellularLocation>
</comment>
<gene>
    <name evidence="10" type="ORF">JCR33_23020</name>
</gene>
<keyword evidence="6" id="KW-0175">Coiled coil</keyword>
<dbReference type="EMBL" id="JAEKJA010000032">
    <property type="protein sequence ID" value="MBJ3778592.1"/>
    <property type="molecule type" value="Genomic_DNA"/>
</dbReference>
<dbReference type="Proteomes" id="UP000609531">
    <property type="component" value="Unassembled WGS sequence"/>
</dbReference>
<dbReference type="InterPro" id="IPR032807">
    <property type="entry name" value="GNVR"/>
</dbReference>
<keyword evidence="2" id="KW-1003">Cell membrane</keyword>
<organism evidence="10 11">
    <name type="scientific">Acuticoccus mangrovi</name>
    <dbReference type="NCBI Taxonomy" id="2796142"/>
    <lineage>
        <taxon>Bacteria</taxon>
        <taxon>Pseudomonadati</taxon>
        <taxon>Pseudomonadota</taxon>
        <taxon>Alphaproteobacteria</taxon>
        <taxon>Hyphomicrobiales</taxon>
        <taxon>Amorphaceae</taxon>
        <taxon>Acuticoccus</taxon>
    </lineage>
</organism>
<feature type="coiled-coil region" evidence="6">
    <location>
        <begin position="198"/>
        <end position="389"/>
    </location>
</feature>
<evidence type="ECO:0000259" key="9">
    <source>
        <dbReference type="Pfam" id="PF13807"/>
    </source>
</evidence>
<keyword evidence="11" id="KW-1185">Reference proteome</keyword>
<dbReference type="PANTHER" id="PTHR32309">
    <property type="entry name" value="TYROSINE-PROTEIN KINASE"/>
    <property type="match status" value="1"/>
</dbReference>